<keyword evidence="3" id="KW-0547">Nucleotide-binding</keyword>
<evidence type="ECO:0000256" key="2">
    <source>
        <dbReference type="ARBA" id="ARBA00022679"/>
    </source>
</evidence>
<dbReference type="EMBL" id="JAFHLR010000027">
    <property type="protein sequence ID" value="KAG5475710.1"/>
    <property type="molecule type" value="Genomic_DNA"/>
</dbReference>
<dbReference type="PANTHER" id="PTHR45800">
    <property type="entry name" value="PHOSPHATIDYLINOSITOL 4-KINASE GAMMA"/>
    <property type="match status" value="1"/>
</dbReference>
<feature type="region of interest" description="Disordered" evidence="6">
    <location>
        <begin position="361"/>
        <end position="381"/>
    </location>
</feature>
<feature type="region of interest" description="Disordered" evidence="6">
    <location>
        <begin position="1"/>
        <end position="29"/>
    </location>
</feature>
<sequence length="944" mass="100112">MKGVQEEPRRLQVEVADDARGQQQSATSVSAYPLTSPLLLQPNRELVWLGNCEDDRLPHSCSFRELDSRLLAESGEDDRDDRRSTWDRAGAFDIAVHTPTCHAIADIITDRIERSNIRSISYSHRGDAPNEREKGSSGADIAETPAAGMTPPSSASFLSASLSCDLPHARGPSPALVMCGSDTTQHRSCKCLQHADPVCADCDRCRGSVTSTTTPTTAPPTGHLCFSYAVCSEDRNTMFISDTGGDRSLCLCPPRCRGSSSCSPREYWAMRPRLCGVNEVLVQSAAVSGEPLWLSQALAAFPPWDTPLRLELHDNSAGGTYMVRLARPSSSPAAAASMATVSGSSGVVVAVFKPCNEEIGQQSNPHANCESERSETFAPGSGSPREVLAYLLDHGHNAGVPPTLEVISTYSVKVDATTANDFEGGAAAAAADSLMCTQGTAAGGEVTPANGVLHGRCMGEKGWRGGAAAGDGGIAARAAATVPPRIGSLQLFIPDCKEAADVLPGHFDVDEVHALAIFDIRTLNGDRHGGNVLVRNYQRCRDGRRVSIARRPRRAGVANATEGDRAALPPSARATAVHSSPEMSAALSSAKDDAPHLIPIDHSYICPSGYADPDYEWLSWPQSKKPFSERNLAYIAALNAVEDAQLVRSALLAHSRAGSLDASTLQASAEHHEVEAMEGRPDAALTSLTNDDLQRARTAVHESAAVCSRALVSAASSALAPRHTPQRDCGRCAAAASLRGFAVFSPLQTVSAKEVAATAGAVAAPLAPAASTWKTNSGVGAGDDAICAVSHAKVWSTATAGTKFGGMDGLSVLERSRDTATLCAGAISSSWSLSSSSSSNASFQVLHAQTRKHVSNSVTHDKDAANMAADVMRCTTRFLQIAALEFHMTAYEIGSLCRRPRVAQASLLEEVLEESKDELTWEPVWWRLDDVIRQRLARRRRAGP</sequence>
<evidence type="ECO:0000256" key="6">
    <source>
        <dbReference type="SAM" id="MobiDB-lite"/>
    </source>
</evidence>
<dbReference type="RefSeq" id="XP_067062218.1">
    <property type="nucleotide sequence ID" value="XM_067206281.1"/>
</dbReference>
<dbReference type="InterPro" id="IPR000403">
    <property type="entry name" value="PI3/4_kinase_cat_dom"/>
</dbReference>
<keyword evidence="4" id="KW-0418">Kinase</keyword>
<proteinExistence type="inferred from homology"/>
<dbReference type="PANTHER" id="PTHR45800:SF11">
    <property type="entry name" value="PHOSPHATIDYLINOSITOL 3-KINASE-RELATED PROTEIN KINASE"/>
    <property type="match status" value="1"/>
</dbReference>
<feature type="compositionally biased region" description="Basic and acidic residues" evidence="6">
    <location>
        <begin position="1"/>
        <end position="20"/>
    </location>
</feature>
<keyword evidence="5" id="KW-0067">ATP-binding</keyword>
<protein>
    <recommendedName>
        <fullName evidence="7">PI3K/PI4K catalytic domain-containing protein</fullName>
    </recommendedName>
</protein>
<evidence type="ECO:0000256" key="4">
    <source>
        <dbReference type="ARBA" id="ARBA00022777"/>
    </source>
</evidence>
<evidence type="ECO:0000256" key="5">
    <source>
        <dbReference type="ARBA" id="ARBA00022840"/>
    </source>
</evidence>
<dbReference type="Pfam" id="PF00454">
    <property type="entry name" value="PI3_PI4_kinase"/>
    <property type="match status" value="1"/>
</dbReference>
<comment type="caution">
    <text evidence="8">The sequence shown here is derived from an EMBL/GenBank/DDBJ whole genome shotgun (WGS) entry which is preliminary data.</text>
</comment>
<dbReference type="KEGG" id="loi:92360215"/>
<comment type="similarity">
    <text evidence="1">Belongs to the PI3/PI4-kinase family. Type II PI4K subfamily.</text>
</comment>
<evidence type="ECO:0000256" key="3">
    <source>
        <dbReference type="ARBA" id="ARBA00022741"/>
    </source>
</evidence>
<gene>
    <name evidence="8" type="ORF">LSCM4_04294</name>
</gene>
<reference evidence="9" key="1">
    <citation type="journal article" date="2021" name="Microbiol. Resour. Announc.">
        <title>LGAAP: Leishmaniinae Genome Assembly and Annotation Pipeline.</title>
        <authorList>
            <person name="Almutairi H."/>
            <person name="Urbaniak M.D."/>
            <person name="Bates M.D."/>
            <person name="Jariyapan N."/>
            <person name="Kwakye-Nuako G."/>
            <person name="Thomaz-Soccol V."/>
            <person name="Al-Salem W.S."/>
            <person name="Dillon R.J."/>
            <person name="Bates P.A."/>
            <person name="Gatherer D."/>
        </authorList>
    </citation>
    <scope>NUCLEOTIDE SEQUENCE [LARGE SCALE GENOMIC DNA]</scope>
</reference>
<keyword evidence="9" id="KW-1185">Reference proteome</keyword>
<dbReference type="AlphaFoldDB" id="A0A836H179"/>
<evidence type="ECO:0000313" key="9">
    <source>
        <dbReference type="Proteomes" id="UP000674143"/>
    </source>
</evidence>
<evidence type="ECO:0000313" key="8">
    <source>
        <dbReference type="EMBL" id="KAG5475710.1"/>
    </source>
</evidence>
<name>A0A836H179_9TRYP</name>
<feature type="region of interest" description="Disordered" evidence="6">
    <location>
        <begin position="120"/>
        <end position="154"/>
    </location>
</feature>
<dbReference type="GO" id="GO:0005524">
    <property type="term" value="F:ATP binding"/>
    <property type="evidence" value="ECO:0007669"/>
    <property type="project" value="UniProtKB-KW"/>
</dbReference>
<keyword evidence="2" id="KW-0808">Transferase</keyword>
<dbReference type="Proteomes" id="UP000674143">
    <property type="component" value="Unassembled WGS sequence"/>
</dbReference>
<evidence type="ECO:0000256" key="1">
    <source>
        <dbReference type="ARBA" id="ARBA00008941"/>
    </source>
</evidence>
<feature type="compositionally biased region" description="Basic and acidic residues" evidence="6">
    <location>
        <begin position="124"/>
        <end position="135"/>
    </location>
</feature>
<dbReference type="GO" id="GO:0016301">
    <property type="term" value="F:kinase activity"/>
    <property type="evidence" value="ECO:0007669"/>
    <property type="project" value="UniProtKB-KW"/>
</dbReference>
<feature type="domain" description="PI3K/PI4K catalytic" evidence="7">
    <location>
        <begin position="347"/>
        <end position="651"/>
    </location>
</feature>
<evidence type="ECO:0000259" key="7">
    <source>
        <dbReference type="Pfam" id="PF00454"/>
    </source>
</evidence>
<dbReference type="InterPro" id="IPR044571">
    <property type="entry name" value="P4KG1-8"/>
</dbReference>
<reference evidence="9" key="2">
    <citation type="journal article" date="2021" name="Sci. Data">
        <title>Chromosome-scale genome sequencing, assembly and annotation of six genomes from subfamily Leishmaniinae.</title>
        <authorList>
            <person name="Almutairi H."/>
            <person name="Urbaniak M.D."/>
            <person name="Bates M.D."/>
            <person name="Jariyapan N."/>
            <person name="Kwakye-Nuako G."/>
            <person name="Thomaz Soccol V."/>
            <person name="Al-Salem W.S."/>
            <person name="Dillon R.J."/>
            <person name="Bates P.A."/>
            <person name="Gatherer D."/>
        </authorList>
    </citation>
    <scope>NUCLEOTIDE SEQUENCE [LARGE SCALE GENOMIC DNA]</scope>
</reference>
<accession>A0A836H179</accession>
<feature type="region of interest" description="Disordered" evidence="6">
    <location>
        <begin position="552"/>
        <end position="574"/>
    </location>
</feature>
<organism evidence="8 9">
    <name type="scientific">Leishmania orientalis</name>
    <dbReference type="NCBI Taxonomy" id="2249476"/>
    <lineage>
        <taxon>Eukaryota</taxon>
        <taxon>Discoba</taxon>
        <taxon>Euglenozoa</taxon>
        <taxon>Kinetoplastea</taxon>
        <taxon>Metakinetoplastina</taxon>
        <taxon>Trypanosomatida</taxon>
        <taxon>Trypanosomatidae</taxon>
        <taxon>Leishmaniinae</taxon>
        <taxon>Leishmania</taxon>
    </lineage>
</organism>
<dbReference type="GeneID" id="92360215"/>